<proteinExistence type="predicted"/>
<organism evidence="1 2">
    <name type="scientific">Smallanthus sonchifolius</name>
    <dbReference type="NCBI Taxonomy" id="185202"/>
    <lineage>
        <taxon>Eukaryota</taxon>
        <taxon>Viridiplantae</taxon>
        <taxon>Streptophyta</taxon>
        <taxon>Embryophyta</taxon>
        <taxon>Tracheophyta</taxon>
        <taxon>Spermatophyta</taxon>
        <taxon>Magnoliopsida</taxon>
        <taxon>eudicotyledons</taxon>
        <taxon>Gunneridae</taxon>
        <taxon>Pentapetalae</taxon>
        <taxon>asterids</taxon>
        <taxon>campanulids</taxon>
        <taxon>Asterales</taxon>
        <taxon>Asteraceae</taxon>
        <taxon>Asteroideae</taxon>
        <taxon>Heliantheae alliance</taxon>
        <taxon>Millerieae</taxon>
        <taxon>Smallanthus</taxon>
    </lineage>
</organism>
<protein>
    <submittedName>
        <fullName evidence="1">Uncharacterized protein</fullName>
    </submittedName>
</protein>
<accession>A0ACB8YLN9</accession>
<name>A0ACB8YLN9_9ASTR</name>
<dbReference type="Proteomes" id="UP001056120">
    <property type="component" value="Linkage Group LG27"/>
</dbReference>
<gene>
    <name evidence="1" type="ORF">L1987_80065</name>
</gene>
<reference evidence="2" key="1">
    <citation type="journal article" date="2022" name="Mol. Ecol. Resour.">
        <title>The genomes of chicory, endive, great burdock and yacon provide insights into Asteraceae palaeo-polyploidization history and plant inulin production.</title>
        <authorList>
            <person name="Fan W."/>
            <person name="Wang S."/>
            <person name="Wang H."/>
            <person name="Wang A."/>
            <person name="Jiang F."/>
            <person name="Liu H."/>
            <person name="Zhao H."/>
            <person name="Xu D."/>
            <person name="Zhang Y."/>
        </authorList>
    </citation>
    <scope>NUCLEOTIDE SEQUENCE [LARGE SCALE GENOMIC DNA]</scope>
    <source>
        <strain evidence="2">cv. Yunnan</strain>
    </source>
</reference>
<dbReference type="EMBL" id="CM042044">
    <property type="protein sequence ID" value="KAI3686390.1"/>
    <property type="molecule type" value="Genomic_DNA"/>
</dbReference>
<comment type="caution">
    <text evidence="1">The sequence shown here is derived from an EMBL/GenBank/DDBJ whole genome shotgun (WGS) entry which is preliminary data.</text>
</comment>
<keyword evidence="2" id="KW-1185">Reference proteome</keyword>
<evidence type="ECO:0000313" key="1">
    <source>
        <dbReference type="EMBL" id="KAI3686390.1"/>
    </source>
</evidence>
<sequence length="439" mass="49370">MKVIVVSNEVIVPTSPTPLELKTYKLSHIDQLIPPYYTSSIHYYLYDESTTITQSKMTIKLKTSLSKTLTHFYPLAGRLTENRNTIDCSDQGVQFLVARVESNLLDIIKNPVIKELNQLAMVESSYVEEQLAIQVNLFDCGGLAVGVSMSHRIMDACSLSSFVSHWFATTKESKSPLAGPVLDSAVLFPPVDSHEYTRNPKYPTVHVPLKNLVTKRFVFSSLAIDELKRQVERSRLVKKPTRVELVTALIWKCGTMALAGDRKASSVAFHVVNFRKKMVPLLQDHQFGNLFQMASAVASYDQTADIASLVTKLRGSFGKIDSEYLKNLTGQNGFEIARGNFKEIRKFMIDEGVGVVLRFSSLCRYAVNDADFGWGKPVWLSMANLGDENCIVFMDSRKDDGIEAWVVMNEVNMQKFEKNDEIQAFVGYSNRSTRPSCRL</sequence>
<evidence type="ECO:0000313" key="2">
    <source>
        <dbReference type="Proteomes" id="UP001056120"/>
    </source>
</evidence>
<reference evidence="1 2" key="2">
    <citation type="journal article" date="2022" name="Mol. Ecol. Resour.">
        <title>The genomes of chicory, endive, great burdock and yacon provide insights into Asteraceae paleo-polyploidization history and plant inulin production.</title>
        <authorList>
            <person name="Fan W."/>
            <person name="Wang S."/>
            <person name="Wang H."/>
            <person name="Wang A."/>
            <person name="Jiang F."/>
            <person name="Liu H."/>
            <person name="Zhao H."/>
            <person name="Xu D."/>
            <person name="Zhang Y."/>
        </authorList>
    </citation>
    <scope>NUCLEOTIDE SEQUENCE [LARGE SCALE GENOMIC DNA]</scope>
    <source>
        <strain evidence="2">cv. Yunnan</strain>
        <tissue evidence="1">Leaves</tissue>
    </source>
</reference>